<dbReference type="PRINTS" id="PR00184">
    <property type="entry name" value="NEISSPPORIN"/>
</dbReference>
<keyword evidence="6 11" id="KW-0732">Signal</keyword>
<name>A0ABT7XMA3_9NEIS</name>
<protein>
    <submittedName>
        <fullName evidence="13">Porin</fullName>
    </submittedName>
</protein>
<dbReference type="Gene3D" id="2.40.160.10">
    <property type="entry name" value="Porin"/>
    <property type="match status" value="1"/>
</dbReference>
<feature type="chain" id="PRO_5045605211" evidence="11">
    <location>
        <begin position="20"/>
        <end position="371"/>
    </location>
</feature>
<keyword evidence="7" id="KW-0406">Ion transport</keyword>
<dbReference type="InterPro" id="IPR023614">
    <property type="entry name" value="Porin_dom_sf"/>
</dbReference>
<evidence type="ECO:0000256" key="5">
    <source>
        <dbReference type="ARBA" id="ARBA00022692"/>
    </source>
</evidence>
<keyword evidence="10" id="KW-0998">Cell outer membrane</keyword>
<evidence type="ECO:0000256" key="1">
    <source>
        <dbReference type="ARBA" id="ARBA00004571"/>
    </source>
</evidence>
<dbReference type="RefSeq" id="WP_289829498.1">
    <property type="nucleotide sequence ID" value="NZ_JAUEDK010000011.1"/>
</dbReference>
<evidence type="ECO:0000313" key="14">
    <source>
        <dbReference type="Proteomes" id="UP001168540"/>
    </source>
</evidence>
<evidence type="ECO:0000259" key="12">
    <source>
        <dbReference type="Pfam" id="PF13609"/>
    </source>
</evidence>
<evidence type="ECO:0000256" key="8">
    <source>
        <dbReference type="ARBA" id="ARBA00023114"/>
    </source>
</evidence>
<evidence type="ECO:0000256" key="2">
    <source>
        <dbReference type="ARBA" id="ARBA00011233"/>
    </source>
</evidence>
<comment type="subcellular location">
    <subcellularLocation>
        <location evidence="1">Cell outer membrane</location>
        <topology evidence="1">Multi-pass membrane protein</topology>
    </subcellularLocation>
</comment>
<dbReference type="InterPro" id="IPR001702">
    <property type="entry name" value="Porin_Gram-ve"/>
</dbReference>
<dbReference type="PANTHER" id="PTHR34501:SF9">
    <property type="entry name" value="MAJOR OUTER MEMBRANE PROTEIN P.IA"/>
    <property type="match status" value="1"/>
</dbReference>
<evidence type="ECO:0000256" key="7">
    <source>
        <dbReference type="ARBA" id="ARBA00023065"/>
    </source>
</evidence>
<dbReference type="InterPro" id="IPR002299">
    <property type="entry name" value="Porin_Neis"/>
</dbReference>
<evidence type="ECO:0000256" key="11">
    <source>
        <dbReference type="SAM" id="SignalP"/>
    </source>
</evidence>
<proteinExistence type="predicted"/>
<comment type="caution">
    <text evidence="13">The sequence shown here is derived from an EMBL/GenBank/DDBJ whole genome shotgun (WGS) entry which is preliminary data.</text>
</comment>
<keyword evidence="4" id="KW-1134">Transmembrane beta strand</keyword>
<keyword evidence="3" id="KW-0813">Transport</keyword>
<evidence type="ECO:0000256" key="4">
    <source>
        <dbReference type="ARBA" id="ARBA00022452"/>
    </source>
</evidence>
<evidence type="ECO:0000256" key="3">
    <source>
        <dbReference type="ARBA" id="ARBA00022448"/>
    </source>
</evidence>
<dbReference type="PRINTS" id="PR00182">
    <property type="entry name" value="ECOLNEIPORIN"/>
</dbReference>
<accession>A0ABT7XMA3</accession>
<keyword evidence="5" id="KW-0812">Transmembrane</keyword>
<comment type="subunit">
    <text evidence="2">Homotrimer.</text>
</comment>
<dbReference type="PANTHER" id="PTHR34501">
    <property type="entry name" value="PROTEIN YDDL-RELATED"/>
    <property type="match status" value="1"/>
</dbReference>
<evidence type="ECO:0000256" key="9">
    <source>
        <dbReference type="ARBA" id="ARBA00023136"/>
    </source>
</evidence>
<keyword evidence="14" id="KW-1185">Reference proteome</keyword>
<sequence>MKQRILALAVMALPMAAMADVTIYGRINAGLENDHVQLKDGTTTSTNRVEDYLSWIGFKGDEDLGSGLKAIWQVENYIIVDGTGNPQNGNSTFATRDTFVGLQGNFGKVRLGKLTNPQRDMYNLDVGSNSNGANALDIFERTAGRPNNSIRYDSPTFAGFNGSLQYGFGEKKTAPAGSTQKASDMWAAGLNYNNAGFFAQYGYDHRTNSNGSGKDAYASTLMGGYNANNLLLTLAYQQARGWGWGDRYYYNETTGAADSASTFPFQPNSLKTQEAAITVAYSFGPLIPRVTYSKGWNVKDGNNGDTSIGNSGYWQYILGLDYALSKRTTASLEFGSLNIGNGYTSYTDGSPLNQTGIQKQRTTSVSLQHWF</sequence>
<dbReference type="InterPro" id="IPR033900">
    <property type="entry name" value="Gram_neg_porin_domain"/>
</dbReference>
<dbReference type="SUPFAM" id="SSF56935">
    <property type="entry name" value="Porins"/>
    <property type="match status" value="1"/>
</dbReference>
<feature type="domain" description="Porin" evidence="12">
    <location>
        <begin position="7"/>
        <end position="337"/>
    </location>
</feature>
<keyword evidence="9" id="KW-0472">Membrane</keyword>
<feature type="signal peptide" evidence="11">
    <location>
        <begin position="1"/>
        <end position="19"/>
    </location>
</feature>
<evidence type="ECO:0000256" key="10">
    <source>
        <dbReference type="ARBA" id="ARBA00023237"/>
    </source>
</evidence>
<gene>
    <name evidence="13" type="ORF">QU481_08380</name>
</gene>
<dbReference type="CDD" id="cd00342">
    <property type="entry name" value="gram_neg_porins"/>
    <property type="match status" value="1"/>
</dbReference>
<organism evidence="13 14">
    <name type="scientific">Crenobacter oryzisoli</name>
    <dbReference type="NCBI Taxonomy" id="3056844"/>
    <lineage>
        <taxon>Bacteria</taxon>
        <taxon>Pseudomonadati</taxon>
        <taxon>Pseudomonadota</taxon>
        <taxon>Betaproteobacteria</taxon>
        <taxon>Neisseriales</taxon>
        <taxon>Neisseriaceae</taxon>
        <taxon>Crenobacter</taxon>
    </lineage>
</organism>
<evidence type="ECO:0000313" key="13">
    <source>
        <dbReference type="EMBL" id="MDN0074909.1"/>
    </source>
</evidence>
<keyword evidence="8" id="KW-0626">Porin</keyword>
<dbReference type="Proteomes" id="UP001168540">
    <property type="component" value="Unassembled WGS sequence"/>
</dbReference>
<dbReference type="Pfam" id="PF13609">
    <property type="entry name" value="Porin_4"/>
    <property type="match status" value="1"/>
</dbReference>
<reference evidence="13" key="1">
    <citation type="submission" date="2023-06" db="EMBL/GenBank/DDBJ databases">
        <authorList>
            <person name="Zhang S."/>
        </authorList>
    </citation>
    <scope>NUCLEOTIDE SEQUENCE</scope>
    <source>
        <strain evidence="13">SG2303</strain>
    </source>
</reference>
<dbReference type="EMBL" id="JAUEDK010000011">
    <property type="protein sequence ID" value="MDN0074909.1"/>
    <property type="molecule type" value="Genomic_DNA"/>
</dbReference>
<dbReference type="InterPro" id="IPR050298">
    <property type="entry name" value="Gram-neg_bact_OMP"/>
</dbReference>
<evidence type="ECO:0000256" key="6">
    <source>
        <dbReference type="ARBA" id="ARBA00022729"/>
    </source>
</evidence>